<dbReference type="Proteomes" id="UP001596472">
    <property type="component" value="Unassembled WGS sequence"/>
</dbReference>
<feature type="signal peptide" evidence="3">
    <location>
        <begin position="1"/>
        <end position="30"/>
    </location>
</feature>
<dbReference type="Pfam" id="PF00144">
    <property type="entry name" value="Beta-lactamase"/>
    <property type="match status" value="1"/>
</dbReference>
<gene>
    <name evidence="5" type="ORF">ACFQY0_17855</name>
</gene>
<proteinExistence type="predicted"/>
<dbReference type="EC" id="3.-.-.-" evidence="5"/>
<accession>A0ABW2L9F7</accession>
<evidence type="ECO:0000256" key="3">
    <source>
        <dbReference type="SAM" id="SignalP"/>
    </source>
</evidence>
<dbReference type="Gene3D" id="3.40.710.10">
    <property type="entry name" value="DD-peptidase/beta-lactamase superfamily"/>
    <property type="match status" value="1"/>
</dbReference>
<evidence type="ECO:0000256" key="1">
    <source>
        <dbReference type="ARBA" id="ARBA00004370"/>
    </source>
</evidence>
<comment type="caution">
    <text evidence="5">The sequence shown here is derived from an EMBL/GenBank/DDBJ whole genome shotgun (WGS) entry which is preliminary data.</text>
</comment>
<keyword evidence="6" id="KW-1185">Reference proteome</keyword>
<dbReference type="SUPFAM" id="SSF56601">
    <property type="entry name" value="beta-lactamase/transpeptidase-like"/>
    <property type="match status" value="1"/>
</dbReference>
<evidence type="ECO:0000313" key="5">
    <source>
        <dbReference type="EMBL" id="MFC7339063.1"/>
    </source>
</evidence>
<dbReference type="InterPro" id="IPR050491">
    <property type="entry name" value="AmpC-like"/>
</dbReference>
<keyword evidence="2" id="KW-0472">Membrane</keyword>
<reference evidence="6" key="1">
    <citation type="journal article" date="2019" name="Int. J. Syst. Evol. Microbiol.">
        <title>The Global Catalogue of Microorganisms (GCM) 10K type strain sequencing project: providing services to taxonomists for standard genome sequencing and annotation.</title>
        <authorList>
            <consortium name="The Broad Institute Genomics Platform"/>
            <consortium name="The Broad Institute Genome Sequencing Center for Infectious Disease"/>
            <person name="Wu L."/>
            <person name="Ma J."/>
        </authorList>
    </citation>
    <scope>NUCLEOTIDE SEQUENCE [LARGE SCALE GENOMIC DNA]</scope>
    <source>
        <strain evidence="6">CGMCC 4.1467</strain>
    </source>
</reference>
<comment type="subcellular location">
    <subcellularLocation>
        <location evidence="1">Membrane</location>
    </subcellularLocation>
</comment>
<evidence type="ECO:0000259" key="4">
    <source>
        <dbReference type="Pfam" id="PF00144"/>
    </source>
</evidence>
<evidence type="ECO:0000313" key="6">
    <source>
        <dbReference type="Proteomes" id="UP001596472"/>
    </source>
</evidence>
<keyword evidence="5" id="KW-0378">Hydrolase</keyword>
<dbReference type="EMBL" id="JBHTBS010000012">
    <property type="protein sequence ID" value="MFC7339063.1"/>
    <property type="molecule type" value="Genomic_DNA"/>
</dbReference>
<feature type="domain" description="Beta-lactamase-related" evidence="4">
    <location>
        <begin position="40"/>
        <end position="369"/>
    </location>
</feature>
<organism evidence="5 6">
    <name type="scientific">Haloferula chungangensis</name>
    <dbReference type="NCBI Taxonomy" id="1048331"/>
    <lineage>
        <taxon>Bacteria</taxon>
        <taxon>Pseudomonadati</taxon>
        <taxon>Verrucomicrobiota</taxon>
        <taxon>Verrucomicrobiia</taxon>
        <taxon>Verrucomicrobiales</taxon>
        <taxon>Verrucomicrobiaceae</taxon>
        <taxon>Haloferula</taxon>
    </lineage>
</organism>
<keyword evidence="3" id="KW-0732">Signal</keyword>
<dbReference type="PANTHER" id="PTHR46825:SF11">
    <property type="entry name" value="PENICILLIN-BINDING PROTEIN 4"/>
    <property type="match status" value="1"/>
</dbReference>
<feature type="chain" id="PRO_5046950938" evidence="3">
    <location>
        <begin position="31"/>
        <end position="371"/>
    </location>
</feature>
<dbReference type="GO" id="GO:0016787">
    <property type="term" value="F:hydrolase activity"/>
    <property type="evidence" value="ECO:0007669"/>
    <property type="project" value="UniProtKB-KW"/>
</dbReference>
<protein>
    <submittedName>
        <fullName evidence="5">Serine hydrolase domain-containing protein</fullName>
        <ecNumber evidence="5">3.-.-.-</ecNumber>
    </submittedName>
</protein>
<sequence length="371" mass="39792">MRTPMMRSRTCPDLLAPLLAFLFSSIFAVADPTDRLRAELENAHKASGAPGMAAATFDTKTILAQTQLGVRRADKKGDVEAGDLWHIGSDGKAITATLIARLVESGKLTWNTSLKEIFHDSVGNLHPQAQQITIQQLLSHTAGLPANPPDDLINEAHEAGDRNIRKQRMKIAMDALTKAPLSTPGTTFLYSNTGYIIAGAVIEELLGTTWEKAIAKEVFSPLGIKSAGFGAPSGSQPRGHQLSDDGSRQAVEVGYAGDNPAIYGPAGGMHLSLADWVVFLQDQMLGHQGKGRLLEKESYRKLHQPILNNYAMGWLAGKGGKVLQHDGSNTYWYATVTLHLDTGRGSVAVANDAGPKTGAAMHRAMARALQE</sequence>
<dbReference type="PANTHER" id="PTHR46825">
    <property type="entry name" value="D-ALANYL-D-ALANINE-CARBOXYPEPTIDASE/ENDOPEPTIDASE AMPH"/>
    <property type="match status" value="1"/>
</dbReference>
<dbReference type="InterPro" id="IPR012338">
    <property type="entry name" value="Beta-lactam/transpept-like"/>
</dbReference>
<evidence type="ECO:0000256" key="2">
    <source>
        <dbReference type="ARBA" id="ARBA00023136"/>
    </source>
</evidence>
<name>A0ABW2L9F7_9BACT</name>
<dbReference type="InterPro" id="IPR001466">
    <property type="entry name" value="Beta-lactam-related"/>
</dbReference>